<accession>A0A1H8VB73</accession>
<dbReference type="PROSITE" id="PS00018">
    <property type="entry name" value="EF_HAND_1"/>
    <property type="match status" value="2"/>
</dbReference>
<dbReference type="SUPFAM" id="SSF47473">
    <property type="entry name" value="EF-hand"/>
    <property type="match status" value="1"/>
</dbReference>
<evidence type="ECO:0000313" key="3">
    <source>
        <dbReference type="EMBL" id="SEP12700.1"/>
    </source>
</evidence>
<dbReference type="RefSeq" id="WP_093120109.1">
    <property type="nucleotide sequence ID" value="NZ_FODS01000027.1"/>
</dbReference>
<reference evidence="3 4" key="1">
    <citation type="submission" date="2016-10" db="EMBL/GenBank/DDBJ databases">
        <authorList>
            <person name="de Groot N.N."/>
        </authorList>
    </citation>
    <scope>NUCLEOTIDE SEQUENCE [LARGE SCALE GENOMIC DNA]</scope>
    <source>
        <strain evidence="3 4">DSM 27842</strain>
    </source>
</reference>
<dbReference type="EMBL" id="FODS01000027">
    <property type="protein sequence ID" value="SEP12700.1"/>
    <property type="molecule type" value="Genomic_DNA"/>
</dbReference>
<keyword evidence="4" id="KW-1185">Reference proteome</keyword>
<proteinExistence type="predicted"/>
<sequence>MTKMTSTIVTLGALMIPALAVAQSVSEMDTDGDGTVSFEEVQAAYPEMTEEDFENLDTNGDGALDDAEVEAAKAAGLMEAPMTD</sequence>
<dbReference type="OrthoDB" id="5470953at2"/>
<dbReference type="InterPro" id="IPR018247">
    <property type="entry name" value="EF_Hand_1_Ca_BS"/>
</dbReference>
<feature type="chain" id="PRO_5011571244" evidence="1">
    <location>
        <begin position="23"/>
        <end position="84"/>
    </location>
</feature>
<feature type="domain" description="EF-hand" evidence="2">
    <location>
        <begin position="16"/>
        <end position="51"/>
    </location>
</feature>
<name>A0A1H8VB73_9RHOB</name>
<dbReference type="AlphaFoldDB" id="A0A1H8VB73"/>
<dbReference type="InterPro" id="IPR011992">
    <property type="entry name" value="EF-hand-dom_pair"/>
</dbReference>
<evidence type="ECO:0000256" key="1">
    <source>
        <dbReference type="SAM" id="SignalP"/>
    </source>
</evidence>
<dbReference type="GO" id="GO:0005509">
    <property type="term" value="F:calcium ion binding"/>
    <property type="evidence" value="ECO:0007669"/>
    <property type="project" value="InterPro"/>
</dbReference>
<evidence type="ECO:0000259" key="2">
    <source>
        <dbReference type="PROSITE" id="PS50222"/>
    </source>
</evidence>
<dbReference type="Gene3D" id="1.10.238.10">
    <property type="entry name" value="EF-hand"/>
    <property type="match status" value="1"/>
</dbReference>
<dbReference type="Proteomes" id="UP000198893">
    <property type="component" value="Unassembled WGS sequence"/>
</dbReference>
<dbReference type="STRING" id="569882.SAMN04490248_12726"/>
<organism evidence="3 4">
    <name type="scientific">Salinihabitans flavidus</name>
    <dbReference type="NCBI Taxonomy" id="569882"/>
    <lineage>
        <taxon>Bacteria</taxon>
        <taxon>Pseudomonadati</taxon>
        <taxon>Pseudomonadota</taxon>
        <taxon>Alphaproteobacteria</taxon>
        <taxon>Rhodobacterales</taxon>
        <taxon>Roseobacteraceae</taxon>
        <taxon>Salinihabitans</taxon>
    </lineage>
</organism>
<keyword evidence="1" id="KW-0732">Signal</keyword>
<dbReference type="PROSITE" id="PS50222">
    <property type="entry name" value="EF_HAND_2"/>
    <property type="match status" value="1"/>
</dbReference>
<dbReference type="Pfam" id="PF13202">
    <property type="entry name" value="EF-hand_5"/>
    <property type="match status" value="2"/>
</dbReference>
<gene>
    <name evidence="3" type="ORF">SAMN04490248_12726</name>
</gene>
<feature type="signal peptide" evidence="1">
    <location>
        <begin position="1"/>
        <end position="22"/>
    </location>
</feature>
<dbReference type="InterPro" id="IPR002048">
    <property type="entry name" value="EF_hand_dom"/>
</dbReference>
<evidence type="ECO:0000313" key="4">
    <source>
        <dbReference type="Proteomes" id="UP000198893"/>
    </source>
</evidence>
<protein>
    <submittedName>
        <fullName evidence="3">EF hand</fullName>
    </submittedName>
</protein>